<evidence type="ECO:0000313" key="2">
    <source>
        <dbReference type="Proteomes" id="UP000837857"/>
    </source>
</evidence>
<dbReference type="Proteomes" id="UP000837857">
    <property type="component" value="Chromosome 9"/>
</dbReference>
<feature type="non-terminal residue" evidence="1">
    <location>
        <position position="78"/>
    </location>
</feature>
<reference evidence="1" key="1">
    <citation type="submission" date="2022-03" db="EMBL/GenBank/DDBJ databases">
        <authorList>
            <person name="Martin H S."/>
        </authorList>
    </citation>
    <scope>NUCLEOTIDE SEQUENCE</scope>
</reference>
<gene>
    <name evidence="1" type="ORF">IPOD504_LOCUS17644</name>
</gene>
<protein>
    <submittedName>
        <fullName evidence="1">Uncharacterized protein</fullName>
    </submittedName>
</protein>
<dbReference type="EMBL" id="OW152821">
    <property type="protein sequence ID" value="CAH2077301.1"/>
    <property type="molecule type" value="Genomic_DNA"/>
</dbReference>
<proteinExistence type="predicted"/>
<sequence>MPTVAECGATARRCPIKKRQVITIALEKTAIKGRIKRRAGRSVPQALRFTRICRETPASAAHLRTSDRSVAQNIASKN</sequence>
<keyword evidence="2" id="KW-1185">Reference proteome</keyword>
<accession>A0ABN8JDJ4</accession>
<name>A0ABN8JDJ4_9NEOP</name>
<organism evidence="1 2">
    <name type="scientific">Iphiclides podalirius</name>
    <name type="common">scarce swallowtail</name>
    <dbReference type="NCBI Taxonomy" id="110791"/>
    <lineage>
        <taxon>Eukaryota</taxon>
        <taxon>Metazoa</taxon>
        <taxon>Ecdysozoa</taxon>
        <taxon>Arthropoda</taxon>
        <taxon>Hexapoda</taxon>
        <taxon>Insecta</taxon>
        <taxon>Pterygota</taxon>
        <taxon>Neoptera</taxon>
        <taxon>Endopterygota</taxon>
        <taxon>Lepidoptera</taxon>
        <taxon>Glossata</taxon>
        <taxon>Ditrysia</taxon>
        <taxon>Papilionoidea</taxon>
        <taxon>Papilionidae</taxon>
        <taxon>Papilioninae</taxon>
        <taxon>Iphiclides</taxon>
    </lineage>
</organism>
<evidence type="ECO:0000313" key="1">
    <source>
        <dbReference type="EMBL" id="CAH2077301.1"/>
    </source>
</evidence>